<evidence type="ECO:0000313" key="2">
    <source>
        <dbReference type="EMBL" id="MPC74600.1"/>
    </source>
</evidence>
<protein>
    <submittedName>
        <fullName evidence="2">Uncharacterized protein</fullName>
    </submittedName>
</protein>
<feature type="region of interest" description="Disordered" evidence="1">
    <location>
        <begin position="1"/>
        <end position="57"/>
    </location>
</feature>
<name>A0A5B7HQ84_PORTR</name>
<comment type="caution">
    <text evidence="2">The sequence shown here is derived from an EMBL/GenBank/DDBJ whole genome shotgun (WGS) entry which is preliminary data.</text>
</comment>
<dbReference type="AlphaFoldDB" id="A0A5B7HQ84"/>
<evidence type="ECO:0000313" key="3">
    <source>
        <dbReference type="Proteomes" id="UP000324222"/>
    </source>
</evidence>
<evidence type="ECO:0000256" key="1">
    <source>
        <dbReference type="SAM" id="MobiDB-lite"/>
    </source>
</evidence>
<feature type="compositionally biased region" description="Low complexity" evidence="1">
    <location>
        <begin position="31"/>
        <end position="41"/>
    </location>
</feature>
<proteinExistence type="predicted"/>
<feature type="compositionally biased region" description="Pro residues" evidence="1">
    <location>
        <begin position="42"/>
        <end position="54"/>
    </location>
</feature>
<sequence length="83" mass="8956">MSLPTCMFFHPPPPPPPPPTSPPPLPPPPRFSLSSPSLTLPPISPSPPLPPSVTGPPTLQARLTVVHRGLTIYYRPEVNARRL</sequence>
<keyword evidence="3" id="KW-1185">Reference proteome</keyword>
<dbReference type="EMBL" id="VSRR010039260">
    <property type="protein sequence ID" value="MPC74600.1"/>
    <property type="molecule type" value="Genomic_DNA"/>
</dbReference>
<reference evidence="2 3" key="1">
    <citation type="submission" date="2019-05" db="EMBL/GenBank/DDBJ databases">
        <title>Another draft genome of Portunus trituberculatus and its Hox gene families provides insights of decapod evolution.</title>
        <authorList>
            <person name="Jeong J.-H."/>
            <person name="Song I."/>
            <person name="Kim S."/>
            <person name="Choi T."/>
            <person name="Kim D."/>
            <person name="Ryu S."/>
            <person name="Kim W."/>
        </authorList>
    </citation>
    <scope>NUCLEOTIDE SEQUENCE [LARGE SCALE GENOMIC DNA]</scope>
    <source>
        <tissue evidence="2">Muscle</tissue>
    </source>
</reference>
<accession>A0A5B7HQ84</accession>
<gene>
    <name evidence="2" type="ORF">E2C01_068966</name>
</gene>
<feature type="compositionally biased region" description="Pro residues" evidence="1">
    <location>
        <begin position="10"/>
        <end position="30"/>
    </location>
</feature>
<organism evidence="2 3">
    <name type="scientific">Portunus trituberculatus</name>
    <name type="common">Swimming crab</name>
    <name type="synonym">Neptunus trituberculatus</name>
    <dbReference type="NCBI Taxonomy" id="210409"/>
    <lineage>
        <taxon>Eukaryota</taxon>
        <taxon>Metazoa</taxon>
        <taxon>Ecdysozoa</taxon>
        <taxon>Arthropoda</taxon>
        <taxon>Crustacea</taxon>
        <taxon>Multicrustacea</taxon>
        <taxon>Malacostraca</taxon>
        <taxon>Eumalacostraca</taxon>
        <taxon>Eucarida</taxon>
        <taxon>Decapoda</taxon>
        <taxon>Pleocyemata</taxon>
        <taxon>Brachyura</taxon>
        <taxon>Eubrachyura</taxon>
        <taxon>Portunoidea</taxon>
        <taxon>Portunidae</taxon>
        <taxon>Portuninae</taxon>
        <taxon>Portunus</taxon>
    </lineage>
</organism>
<dbReference type="Proteomes" id="UP000324222">
    <property type="component" value="Unassembled WGS sequence"/>
</dbReference>